<dbReference type="PROSITE" id="PS51085">
    <property type="entry name" value="2FE2S_FER_2"/>
    <property type="match status" value="1"/>
</dbReference>
<dbReference type="Pfam" id="PF00111">
    <property type="entry name" value="Fer2"/>
    <property type="match status" value="1"/>
</dbReference>
<evidence type="ECO:0000313" key="3">
    <source>
        <dbReference type="EMBL" id="RFB85640.1"/>
    </source>
</evidence>
<dbReference type="SUPFAM" id="SSF52343">
    <property type="entry name" value="Ferredoxin reductase-like, C-terminal NADP-linked domain"/>
    <property type="match status" value="1"/>
</dbReference>
<feature type="domain" description="2Fe-2S ferredoxin-type" evidence="1">
    <location>
        <begin position="6"/>
        <end position="87"/>
    </location>
</feature>
<sequence length="346" mass="37564">MSMRKKKFTVTVDDHEFVARPGEILLDAAVAAGVELPHDCRIGHCGTCTVEVTNGITVGGETGQCDRVRACQAYVFSNLEIAVEETPKPSQIAGRITEIQEVAEGVVEVTIAPNRRFEFLPGQYCGLQFRGFPKRNFSPTACMSSASFGYNLKFHIKRVRSGQVTPFLGSRIRTGHPVRIEGPFGVAYHRNGRANRLVLAGSGTGFAPIWAIVSAALSESPGREIVLVCGTREYRSFYMAKALEFAAKHKRVSVIPTLEQLPRVSKLLAEGTPAHHLPDLTEDDMVYAAGSPKMVSHVAEMARVAGADFYADPFEASTSSEGSLQRVGRWIEQVKAAATSLLPNVA</sequence>
<dbReference type="Gene3D" id="3.40.50.80">
    <property type="entry name" value="Nucleotide-binding domain of ferredoxin-NADP reductase (FNR) module"/>
    <property type="match status" value="1"/>
</dbReference>
<dbReference type="CDD" id="cd00207">
    <property type="entry name" value="fer2"/>
    <property type="match status" value="1"/>
</dbReference>
<evidence type="ECO:0000259" key="2">
    <source>
        <dbReference type="PROSITE" id="PS51384"/>
    </source>
</evidence>
<name>A0A3E1B514_RHILT</name>
<dbReference type="GO" id="GO:0051537">
    <property type="term" value="F:2 iron, 2 sulfur cluster binding"/>
    <property type="evidence" value="ECO:0007669"/>
    <property type="project" value="InterPro"/>
</dbReference>
<evidence type="ECO:0000259" key="1">
    <source>
        <dbReference type="PROSITE" id="PS51085"/>
    </source>
</evidence>
<dbReference type="AlphaFoldDB" id="A0A3E1B514"/>
<dbReference type="SUPFAM" id="SSF54292">
    <property type="entry name" value="2Fe-2S ferredoxin-like"/>
    <property type="match status" value="1"/>
</dbReference>
<dbReference type="InterPro" id="IPR017927">
    <property type="entry name" value="FAD-bd_FR_type"/>
</dbReference>
<feature type="domain" description="FAD-binding FR-type" evidence="2">
    <location>
        <begin position="89"/>
        <end position="190"/>
    </location>
</feature>
<evidence type="ECO:0008006" key="5">
    <source>
        <dbReference type="Google" id="ProtNLM"/>
    </source>
</evidence>
<dbReference type="InterPro" id="IPR012675">
    <property type="entry name" value="Beta-grasp_dom_sf"/>
</dbReference>
<dbReference type="InterPro" id="IPR006058">
    <property type="entry name" value="2Fe2S_fd_BS"/>
</dbReference>
<comment type="caution">
    <text evidence="3">The sequence shown here is derived from an EMBL/GenBank/DDBJ whole genome shotgun (WGS) entry which is preliminary data.</text>
</comment>
<dbReference type="InterPro" id="IPR001433">
    <property type="entry name" value="OxRdtase_FAD/NAD-bd"/>
</dbReference>
<dbReference type="Gene3D" id="3.10.20.30">
    <property type="match status" value="1"/>
</dbReference>
<dbReference type="PANTHER" id="PTHR47354:SF5">
    <property type="entry name" value="PROTEIN RFBI"/>
    <property type="match status" value="1"/>
</dbReference>
<dbReference type="GO" id="GO:0016491">
    <property type="term" value="F:oxidoreductase activity"/>
    <property type="evidence" value="ECO:0007669"/>
    <property type="project" value="InterPro"/>
</dbReference>
<dbReference type="InterPro" id="IPR039261">
    <property type="entry name" value="FNR_nucleotide-bd"/>
</dbReference>
<evidence type="ECO:0000313" key="4">
    <source>
        <dbReference type="Proteomes" id="UP000256748"/>
    </source>
</evidence>
<dbReference type="SUPFAM" id="SSF63380">
    <property type="entry name" value="Riboflavin synthase domain-like"/>
    <property type="match status" value="1"/>
</dbReference>
<dbReference type="InterPro" id="IPR008333">
    <property type="entry name" value="Cbr1-like_FAD-bd_dom"/>
</dbReference>
<protein>
    <recommendedName>
        <fullName evidence="5">Ferredoxin--NAD(+) reductase</fullName>
    </recommendedName>
</protein>
<dbReference type="Pfam" id="PF00970">
    <property type="entry name" value="FAD_binding_6"/>
    <property type="match status" value="1"/>
</dbReference>
<dbReference type="RefSeq" id="WP_116275679.1">
    <property type="nucleotide sequence ID" value="NZ_KZ859527.1"/>
</dbReference>
<dbReference type="PROSITE" id="PS51384">
    <property type="entry name" value="FAD_FR"/>
    <property type="match status" value="1"/>
</dbReference>
<dbReference type="Pfam" id="PF00175">
    <property type="entry name" value="NAD_binding_1"/>
    <property type="match status" value="1"/>
</dbReference>
<accession>A0A3E1B514</accession>
<dbReference type="InterPro" id="IPR050415">
    <property type="entry name" value="MRET"/>
</dbReference>
<dbReference type="InterPro" id="IPR017938">
    <property type="entry name" value="Riboflavin_synthase-like_b-brl"/>
</dbReference>
<dbReference type="Gene3D" id="2.40.30.10">
    <property type="entry name" value="Translation factors"/>
    <property type="match status" value="1"/>
</dbReference>
<dbReference type="PROSITE" id="PS00197">
    <property type="entry name" value="2FE2S_FER_1"/>
    <property type="match status" value="1"/>
</dbReference>
<reference evidence="3 4" key="1">
    <citation type="submission" date="2017-03" db="EMBL/GenBank/DDBJ databases">
        <title>Genome analysis of Rhizobial strains effectives or ineffectives for nitrogen fixation isolated from bean seeds.</title>
        <authorList>
            <person name="Peralta H."/>
            <person name="Aguilar-Vera A."/>
            <person name="Mora Y."/>
            <person name="Vargas-Lagunas C."/>
            <person name="Girard L."/>
            <person name="Mora J."/>
        </authorList>
    </citation>
    <scope>NUCLEOTIDE SEQUENCE [LARGE SCALE GENOMIC DNA]</scope>
    <source>
        <strain evidence="3 4">CCGM5</strain>
    </source>
</reference>
<dbReference type="Proteomes" id="UP000256748">
    <property type="component" value="Unassembled WGS sequence"/>
</dbReference>
<dbReference type="PRINTS" id="PR00410">
    <property type="entry name" value="PHEHYDRXLASE"/>
</dbReference>
<proteinExistence type="predicted"/>
<dbReference type="InterPro" id="IPR036010">
    <property type="entry name" value="2Fe-2S_ferredoxin-like_sf"/>
</dbReference>
<dbReference type="EMBL" id="NAOO01000036">
    <property type="protein sequence ID" value="RFB85640.1"/>
    <property type="molecule type" value="Genomic_DNA"/>
</dbReference>
<dbReference type="CDD" id="cd06194">
    <property type="entry name" value="FNR_N-term_Iron_sulfur_binding"/>
    <property type="match status" value="1"/>
</dbReference>
<gene>
    <name evidence="3" type="ORF">B5K10_27200</name>
</gene>
<organism evidence="3 4">
    <name type="scientific">Rhizobium leguminosarum bv. trifolii</name>
    <dbReference type="NCBI Taxonomy" id="386"/>
    <lineage>
        <taxon>Bacteria</taxon>
        <taxon>Pseudomonadati</taxon>
        <taxon>Pseudomonadota</taxon>
        <taxon>Alphaproteobacteria</taxon>
        <taxon>Hyphomicrobiales</taxon>
        <taxon>Rhizobiaceae</taxon>
        <taxon>Rhizobium/Agrobacterium group</taxon>
        <taxon>Rhizobium</taxon>
    </lineage>
</organism>
<dbReference type="InterPro" id="IPR001041">
    <property type="entry name" value="2Fe-2S_ferredoxin-type"/>
</dbReference>
<dbReference type="PANTHER" id="PTHR47354">
    <property type="entry name" value="NADH OXIDOREDUCTASE HCR"/>
    <property type="match status" value="1"/>
</dbReference>